<evidence type="ECO:0000313" key="4">
    <source>
        <dbReference type="EMBL" id="MDH6182096.1"/>
    </source>
</evidence>
<dbReference type="RefSeq" id="WP_322134386.1">
    <property type="nucleotide sequence ID" value="NZ_CP085036.1"/>
</dbReference>
<dbReference type="PANTHER" id="PTHR28629">
    <property type="entry name" value="TRIOKINASE/FMN CYCLASE"/>
    <property type="match status" value="1"/>
</dbReference>
<name>A0ABT6KQL1_9MICO</name>
<evidence type="ECO:0000256" key="1">
    <source>
        <dbReference type="ARBA" id="ARBA00022679"/>
    </source>
</evidence>
<dbReference type="EMBL" id="JARXVQ010000001">
    <property type="protein sequence ID" value="MDH6182096.1"/>
    <property type="molecule type" value="Genomic_DNA"/>
</dbReference>
<accession>A0ABT6KQL1</accession>
<keyword evidence="2" id="KW-0418">Kinase</keyword>
<dbReference type="SMART" id="SM01120">
    <property type="entry name" value="Dak2"/>
    <property type="match status" value="1"/>
</dbReference>
<reference evidence="4 5" key="1">
    <citation type="submission" date="2023-04" db="EMBL/GenBank/DDBJ databases">
        <title>Genome Encyclopedia of Bacteria and Archaea VI: Functional Genomics of Type Strains.</title>
        <authorList>
            <person name="Whitman W."/>
        </authorList>
    </citation>
    <scope>NUCLEOTIDE SEQUENCE [LARGE SCALE GENOMIC DNA]</scope>
    <source>
        <strain evidence="4 5">SG_E_30_P1</strain>
    </source>
</reference>
<keyword evidence="5" id="KW-1185">Reference proteome</keyword>
<organism evidence="4 5">
    <name type="scientific">Antiquaquibacter oligotrophicus</name>
    <dbReference type="NCBI Taxonomy" id="2880260"/>
    <lineage>
        <taxon>Bacteria</taxon>
        <taxon>Bacillati</taxon>
        <taxon>Actinomycetota</taxon>
        <taxon>Actinomycetes</taxon>
        <taxon>Micrococcales</taxon>
        <taxon>Microbacteriaceae</taxon>
        <taxon>Antiquaquibacter</taxon>
    </lineage>
</organism>
<dbReference type="EC" id="2.7.1.121" evidence="4"/>
<evidence type="ECO:0000313" key="5">
    <source>
        <dbReference type="Proteomes" id="UP001160142"/>
    </source>
</evidence>
<dbReference type="InterPro" id="IPR050861">
    <property type="entry name" value="Dihydroxyacetone_Kinase"/>
</dbReference>
<dbReference type="GO" id="GO:0047324">
    <property type="term" value="F:phosphoenolpyruvate-glycerone phosphotransferase activity"/>
    <property type="evidence" value="ECO:0007669"/>
    <property type="project" value="UniProtKB-EC"/>
</dbReference>
<dbReference type="Proteomes" id="UP001160142">
    <property type="component" value="Unassembled WGS sequence"/>
</dbReference>
<dbReference type="InterPro" id="IPR004007">
    <property type="entry name" value="DhaL_dom"/>
</dbReference>
<protein>
    <submittedName>
        <fullName evidence="4">Dihydroxyacetone kinase-like protein</fullName>
        <ecNumber evidence="4">2.7.1.121</ecNumber>
    </submittedName>
</protein>
<dbReference type="SUPFAM" id="SSF101473">
    <property type="entry name" value="DhaL-like"/>
    <property type="match status" value="1"/>
</dbReference>
<dbReference type="Gene3D" id="1.25.40.340">
    <property type="match status" value="1"/>
</dbReference>
<keyword evidence="1 4" id="KW-0808">Transferase</keyword>
<dbReference type="Pfam" id="PF02734">
    <property type="entry name" value="Dak2"/>
    <property type="match status" value="1"/>
</dbReference>
<evidence type="ECO:0000256" key="2">
    <source>
        <dbReference type="ARBA" id="ARBA00022777"/>
    </source>
</evidence>
<dbReference type="InterPro" id="IPR036117">
    <property type="entry name" value="DhaL_dom_sf"/>
</dbReference>
<evidence type="ECO:0000259" key="3">
    <source>
        <dbReference type="PROSITE" id="PS51480"/>
    </source>
</evidence>
<comment type="caution">
    <text evidence="4">The sequence shown here is derived from an EMBL/GenBank/DDBJ whole genome shotgun (WGS) entry which is preliminary data.</text>
</comment>
<feature type="domain" description="DhaL" evidence="3">
    <location>
        <begin position="6"/>
        <end position="205"/>
    </location>
</feature>
<proteinExistence type="predicted"/>
<dbReference type="PANTHER" id="PTHR28629:SF4">
    <property type="entry name" value="TRIOKINASE_FMN CYCLASE"/>
    <property type="match status" value="1"/>
</dbReference>
<dbReference type="PROSITE" id="PS51480">
    <property type="entry name" value="DHAL"/>
    <property type="match status" value="1"/>
</dbReference>
<gene>
    <name evidence="4" type="ORF">M2152_002278</name>
</gene>
<sequence length="211" mass="21347">MATSIRDVRELLAVALPALAAHEETLRQLDAALGDGDLGITVRSGSEAVQSALAALPDDAPMDALLRAAGRAFATANPSTFAALVGGGLLAAAGTVPGVDAVDRATASRIAQAVTDRIAERGGAVVGDKTILDALVPSLAILAADDDRPAVEVATAMRDEALARVEETASLRSEKGRAAWVGERSIGQADPGATAYALFLTELVAALEATP</sequence>